<evidence type="ECO:0000259" key="1">
    <source>
        <dbReference type="Pfam" id="PF08241"/>
    </source>
</evidence>
<dbReference type="CDD" id="cd02440">
    <property type="entry name" value="AdoMet_MTases"/>
    <property type="match status" value="1"/>
</dbReference>
<keyword evidence="2" id="KW-0489">Methyltransferase</keyword>
<dbReference type="PANTHER" id="PTHR43861:SF1">
    <property type="entry name" value="TRANS-ACONITATE 2-METHYLTRANSFERASE"/>
    <property type="match status" value="1"/>
</dbReference>
<dbReference type="RefSeq" id="WP_288184260.1">
    <property type="nucleotide sequence ID" value="NZ_LT608335.1"/>
</dbReference>
<dbReference type="InterPro" id="IPR029063">
    <property type="entry name" value="SAM-dependent_MTases_sf"/>
</dbReference>
<evidence type="ECO:0000313" key="2">
    <source>
        <dbReference type="EMBL" id="SCM81158.1"/>
    </source>
</evidence>
<dbReference type="InterPro" id="IPR013216">
    <property type="entry name" value="Methyltransf_11"/>
</dbReference>
<dbReference type="EMBL" id="FMJE01000003">
    <property type="protein sequence ID" value="SCM81158.1"/>
    <property type="molecule type" value="Genomic_DNA"/>
</dbReference>
<feature type="domain" description="Methyltransferase type 11" evidence="1">
    <location>
        <begin position="35"/>
        <end position="125"/>
    </location>
</feature>
<gene>
    <name evidence="2" type="ORF">KL86SPO_31337</name>
</gene>
<reference evidence="2" key="1">
    <citation type="submission" date="2016-08" db="EMBL/GenBank/DDBJ databases">
        <authorList>
            <person name="Seilhamer J.J."/>
        </authorList>
    </citation>
    <scope>NUCLEOTIDE SEQUENCE</scope>
    <source>
        <strain evidence="2">86</strain>
    </source>
</reference>
<dbReference type="SUPFAM" id="SSF53335">
    <property type="entry name" value="S-adenosyl-L-methionine-dependent methyltransferases"/>
    <property type="match status" value="1"/>
</dbReference>
<dbReference type="GO" id="GO:0032259">
    <property type="term" value="P:methylation"/>
    <property type="evidence" value="ECO:0007669"/>
    <property type="project" value="UniProtKB-KW"/>
</dbReference>
<dbReference type="Pfam" id="PF08241">
    <property type="entry name" value="Methyltransf_11"/>
    <property type="match status" value="1"/>
</dbReference>
<accession>A0A212LUF3</accession>
<protein>
    <submittedName>
        <fullName evidence="2">SAM-dependent methyltransferase</fullName>
    </submittedName>
</protein>
<dbReference type="GO" id="GO:0008757">
    <property type="term" value="F:S-adenosylmethionine-dependent methyltransferase activity"/>
    <property type="evidence" value="ECO:0007669"/>
    <property type="project" value="InterPro"/>
</dbReference>
<dbReference type="Gene3D" id="3.40.50.150">
    <property type="entry name" value="Vaccinia Virus protein VP39"/>
    <property type="match status" value="1"/>
</dbReference>
<sequence>MKWDSNAYDAKHSFVAEYGKAMLDFVNTAKGQKILDLGCGTGVLTNELAKQGATVIGTDLSPDMIKTAQSNYPHLRFQVADATQLPFDNEFDTVFSNAVFHWIPNQKQLLHSIQRALKANGMLVCEFGAKDNIAQIQTAFEQVTGKRGYRYASPFFFPAEAEYRLLLEQASFAVKHSIEYDRPTPLSDGEKGLHNWLCQFFVGDLQTFSEEEKSEILRETAELCRSSIWKNQQWVADYRRLQVVAVKKP</sequence>
<proteinExistence type="predicted"/>
<organism evidence="2">
    <name type="scientific">uncultured Sporomusa sp</name>
    <dbReference type="NCBI Taxonomy" id="307249"/>
    <lineage>
        <taxon>Bacteria</taxon>
        <taxon>Bacillati</taxon>
        <taxon>Bacillota</taxon>
        <taxon>Negativicutes</taxon>
        <taxon>Selenomonadales</taxon>
        <taxon>Sporomusaceae</taxon>
        <taxon>Sporomusa</taxon>
        <taxon>environmental samples</taxon>
    </lineage>
</organism>
<keyword evidence="2" id="KW-0808">Transferase</keyword>
<dbReference type="AlphaFoldDB" id="A0A212LUF3"/>
<name>A0A212LUF3_9FIRM</name>
<dbReference type="PANTHER" id="PTHR43861">
    <property type="entry name" value="TRANS-ACONITATE 2-METHYLTRANSFERASE-RELATED"/>
    <property type="match status" value="1"/>
</dbReference>